<dbReference type="InterPro" id="IPR036390">
    <property type="entry name" value="WH_DNA-bd_sf"/>
</dbReference>
<dbReference type="InterPro" id="IPR036317">
    <property type="entry name" value="Cullin_homology_sf"/>
</dbReference>
<reference evidence="6 7" key="1">
    <citation type="journal article" date="2008" name="Nature">
        <title>The Trichoplax genome and the nature of placozoans.</title>
        <authorList>
            <person name="Srivastava M."/>
            <person name="Begovic E."/>
            <person name="Chapman J."/>
            <person name="Putnam N.H."/>
            <person name="Hellsten U."/>
            <person name="Kawashima T."/>
            <person name="Kuo A."/>
            <person name="Mitros T."/>
            <person name="Salamov A."/>
            <person name="Carpenter M.L."/>
            <person name="Signorovitch A.Y."/>
            <person name="Moreno M.A."/>
            <person name="Kamm K."/>
            <person name="Grimwood J."/>
            <person name="Schmutz J."/>
            <person name="Shapiro H."/>
            <person name="Grigoriev I.V."/>
            <person name="Buss L.W."/>
            <person name="Schierwater B."/>
            <person name="Dellaporta S.L."/>
            <person name="Rokhsar D.S."/>
        </authorList>
    </citation>
    <scope>NUCLEOTIDE SEQUENCE [LARGE SCALE GENOMIC DNA]</scope>
    <source>
        <strain evidence="6 7">Grell-BS-1999</strain>
    </source>
</reference>
<evidence type="ECO:0000256" key="3">
    <source>
        <dbReference type="PROSITE-ProRule" id="PRU00330"/>
    </source>
</evidence>
<evidence type="ECO:0000256" key="4">
    <source>
        <dbReference type="RuleBase" id="RU003829"/>
    </source>
</evidence>
<dbReference type="FunFam" id="3.30.230.130:FF:000001">
    <property type="entry name" value="Cullin 4A"/>
    <property type="match status" value="1"/>
</dbReference>
<dbReference type="SMART" id="SM00182">
    <property type="entry name" value="CULLIN"/>
    <property type="match status" value="1"/>
</dbReference>
<evidence type="ECO:0000259" key="5">
    <source>
        <dbReference type="PROSITE" id="PS50069"/>
    </source>
</evidence>
<keyword evidence="7" id="KW-1185">Reference proteome</keyword>
<dbReference type="OMA" id="NYQEQTW"/>
<keyword evidence="2" id="KW-0832">Ubl conjugation</keyword>
<dbReference type="CTD" id="6752895"/>
<dbReference type="InterPro" id="IPR016157">
    <property type="entry name" value="Cullin_CS"/>
</dbReference>
<dbReference type="Gene3D" id="3.30.230.130">
    <property type="entry name" value="Cullin, Chain C, Domain 2"/>
    <property type="match status" value="1"/>
</dbReference>
<organism evidence="6 7">
    <name type="scientific">Trichoplax adhaerens</name>
    <name type="common">Trichoplax reptans</name>
    <dbReference type="NCBI Taxonomy" id="10228"/>
    <lineage>
        <taxon>Eukaryota</taxon>
        <taxon>Metazoa</taxon>
        <taxon>Placozoa</taxon>
        <taxon>Uniplacotomia</taxon>
        <taxon>Trichoplacea</taxon>
        <taxon>Trichoplacidae</taxon>
        <taxon>Trichoplax</taxon>
    </lineage>
</organism>
<dbReference type="FunFam" id="1.20.1310.10:FF:000003">
    <property type="entry name" value="Cullin 4A"/>
    <property type="match status" value="1"/>
</dbReference>
<evidence type="ECO:0000313" key="7">
    <source>
        <dbReference type="Proteomes" id="UP000009022"/>
    </source>
</evidence>
<dbReference type="Proteomes" id="UP000009022">
    <property type="component" value="Unassembled WGS sequence"/>
</dbReference>
<dbReference type="SMART" id="SM00884">
    <property type="entry name" value="Cullin_Nedd8"/>
    <property type="match status" value="1"/>
</dbReference>
<dbReference type="Pfam" id="PF26557">
    <property type="entry name" value="Cullin_AB"/>
    <property type="match status" value="1"/>
</dbReference>
<dbReference type="InterPro" id="IPR036388">
    <property type="entry name" value="WH-like_DNA-bd_sf"/>
</dbReference>
<dbReference type="HOGENOM" id="CLU_004747_7_2_1"/>
<dbReference type="Gene3D" id="1.20.1310.10">
    <property type="entry name" value="Cullin Repeats"/>
    <property type="match status" value="4"/>
</dbReference>
<dbReference type="GO" id="GO:0006511">
    <property type="term" value="P:ubiquitin-dependent protein catabolic process"/>
    <property type="evidence" value="ECO:0007669"/>
    <property type="project" value="InterPro"/>
</dbReference>
<dbReference type="KEGG" id="tad:TRIADDRAFT_24582"/>
<dbReference type="FunFam" id="1.20.1310.10:FF:000035">
    <property type="entry name" value="Ubiquitin ligase subunit CulD, putative"/>
    <property type="match status" value="1"/>
</dbReference>
<gene>
    <name evidence="6" type="ORF">TRIADDRAFT_24582</name>
</gene>
<dbReference type="PANTHER" id="PTHR11932">
    <property type="entry name" value="CULLIN"/>
    <property type="match status" value="1"/>
</dbReference>
<dbReference type="Gene3D" id="1.10.10.10">
    <property type="entry name" value="Winged helix-like DNA-binding domain superfamily/Winged helix DNA-binding domain"/>
    <property type="match status" value="1"/>
</dbReference>
<name>B3RTK6_TRIAD</name>
<dbReference type="GO" id="GO:0016567">
    <property type="term" value="P:protein ubiquitination"/>
    <property type="evidence" value="ECO:0000318"/>
    <property type="project" value="GO_Central"/>
</dbReference>
<proteinExistence type="inferred from homology"/>
<dbReference type="GeneID" id="6752895"/>
<accession>B3RTK6</accession>
<dbReference type="RefSeq" id="XP_002112179.1">
    <property type="nucleotide sequence ID" value="XM_002112143.1"/>
</dbReference>
<evidence type="ECO:0000313" key="6">
    <source>
        <dbReference type="EMBL" id="EDV26146.1"/>
    </source>
</evidence>
<dbReference type="STRING" id="10228.B3RTK6"/>
<dbReference type="eggNOG" id="KOG2167">
    <property type="taxonomic scope" value="Eukaryota"/>
</dbReference>
<dbReference type="SUPFAM" id="SSF74788">
    <property type="entry name" value="Cullin repeat-like"/>
    <property type="match status" value="1"/>
</dbReference>
<dbReference type="OrthoDB" id="27073at2759"/>
<feature type="domain" description="Cullin family profile" evidence="5">
    <location>
        <begin position="374"/>
        <end position="602"/>
    </location>
</feature>
<comment type="similarity">
    <text evidence="1 3 4">Belongs to the cullin family.</text>
</comment>
<dbReference type="PROSITE" id="PS50069">
    <property type="entry name" value="CULLIN_2"/>
    <property type="match status" value="1"/>
</dbReference>
<dbReference type="FunFam" id="1.20.1310.10:FF:000045">
    <property type="entry name" value="Cullin-3"/>
    <property type="match status" value="1"/>
</dbReference>
<dbReference type="EMBL" id="DS985244">
    <property type="protein sequence ID" value="EDV26146.1"/>
    <property type="molecule type" value="Genomic_DNA"/>
</dbReference>
<dbReference type="InParanoid" id="B3RTK6"/>
<dbReference type="PhylomeDB" id="B3RTK6"/>
<dbReference type="GO" id="GO:0080008">
    <property type="term" value="C:Cul4-RING E3 ubiquitin ligase complex"/>
    <property type="evidence" value="ECO:0000318"/>
    <property type="project" value="GO_Central"/>
</dbReference>
<dbReference type="SUPFAM" id="SSF46785">
    <property type="entry name" value="Winged helix' DNA-binding domain"/>
    <property type="match status" value="1"/>
</dbReference>
<evidence type="ECO:0000256" key="2">
    <source>
        <dbReference type="ARBA" id="ARBA00022843"/>
    </source>
</evidence>
<dbReference type="Pfam" id="PF00888">
    <property type="entry name" value="Cullin"/>
    <property type="match status" value="1"/>
</dbReference>
<dbReference type="FunCoup" id="B3RTK6">
    <property type="interactions" value="2194"/>
</dbReference>
<dbReference type="SUPFAM" id="SSF75632">
    <property type="entry name" value="Cullin homology domain"/>
    <property type="match status" value="1"/>
</dbReference>
<dbReference type="InterPro" id="IPR045093">
    <property type="entry name" value="Cullin"/>
</dbReference>
<dbReference type="InterPro" id="IPR016159">
    <property type="entry name" value="Cullin_repeat-like_dom_sf"/>
</dbReference>
<dbReference type="InterPro" id="IPR016158">
    <property type="entry name" value="Cullin_homology"/>
</dbReference>
<dbReference type="GO" id="GO:0006974">
    <property type="term" value="P:DNA damage response"/>
    <property type="evidence" value="ECO:0000318"/>
    <property type="project" value="GO_Central"/>
</dbReference>
<dbReference type="FunFam" id="1.10.10.10:FF:000050">
    <property type="entry name" value="Cullin 4B"/>
    <property type="match status" value="1"/>
</dbReference>
<protein>
    <recommendedName>
        <fullName evidence="5">Cullin family profile domain-containing protein</fullName>
    </recommendedName>
</protein>
<dbReference type="InterPro" id="IPR001373">
    <property type="entry name" value="Cullin_N"/>
</dbReference>
<sequence>MASNQASVKSTKLSVKNFKPKVRLPDAGKEEWWNQLREAVRAIHNRCPISYNREDLHKAVGHMCTHSLSPRLYNELKIQCEEYTKASLHQLIDDFMDEMAYLIKLNSLWKDHCNQMIMIRGIYLTLDRTYVMQNPLVLSLWDMGLELFRKFIVSEQTVEKKTIDGLLSLISRERNGETINKSLIKSLLRMLSELQMYQYHFENKFLQVTESLYATEGQNFSQSLEIPDYLSFVDKRIKEESERCLHYLEHSTKKPLLTSVEKQLIEYRKEMIINKGKTELLDTNRLDKLKLMYSLLARVNGGLDELCKRFSLYIQERGTSMVMDTERDKTMVTELLDFKSKLDSVIELSFDHNPKFINTEKDSFETFINRRTNKPAELIAKYIDMKLRAGNKEATDEELDKILDKIMVMFRFIQGKDVFEAFYKKDLAKRLLVGRSASVDAEMSMLLKLKQECGAGFTSKLEGMFKDIEHSKELMPHYKQYLNNQKIGHNLDMTVNVLMTSNWPTYHPMDVILPEYMISYQKHFQQFYLSKHSGRKLQWISTLGHCVVAANFPLGKKDIVVSLLQTLVLLQFNKEDEISFLDLKQRTGIDDADMRRTLQSLACGKVRVLHKKPKGKEVEDNDVFAYVSDFKHKQFHIKINQVQMKETLEENINTTERVFQDRQYQIDAAIVRIMKTRKTLSHALLVTAVYEQLKFPIKPSDLKKRIESLIERDYMERDEDDAYQYHYVA</sequence>
<dbReference type="GO" id="GO:0031625">
    <property type="term" value="F:ubiquitin protein ligase binding"/>
    <property type="evidence" value="ECO:0000318"/>
    <property type="project" value="GO_Central"/>
</dbReference>
<dbReference type="PROSITE" id="PS01256">
    <property type="entry name" value="CULLIN_1"/>
    <property type="match status" value="1"/>
</dbReference>
<dbReference type="Pfam" id="PF10557">
    <property type="entry name" value="Cullin_Nedd8"/>
    <property type="match status" value="1"/>
</dbReference>
<dbReference type="FunFam" id="1.20.1310.10:FF:000001">
    <property type="entry name" value="Cullin 3"/>
    <property type="match status" value="1"/>
</dbReference>
<dbReference type="AlphaFoldDB" id="B3RTK6"/>
<dbReference type="InterPro" id="IPR019559">
    <property type="entry name" value="Cullin_neddylation_domain"/>
</dbReference>
<evidence type="ECO:0000256" key="1">
    <source>
        <dbReference type="ARBA" id="ARBA00006019"/>
    </source>
</evidence>
<dbReference type="InterPro" id="IPR059120">
    <property type="entry name" value="Cullin-like_AB"/>
</dbReference>